<evidence type="ECO:0000256" key="7">
    <source>
        <dbReference type="ARBA" id="ARBA00022842"/>
    </source>
</evidence>
<evidence type="ECO:0000256" key="1">
    <source>
        <dbReference type="ARBA" id="ARBA00005165"/>
    </source>
</evidence>
<keyword evidence="3 13" id="KW-0479">Metal-binding</keyword>
<feature type="binding site" evidence="13">
    <location>
        <position position="150"/>
    </location>
    <ligand>
        <name>4-amino-2-methyl-5-(diphosphooxymethyl)pyrimidine</name>
        <dbReference type="ChEBI" id="CHEBI:57841"/>
    </ligand>
</feature>
<reference evidence="16 17" key="1">
    <citation type="submission" date="2021-05" db="EMBL/GenBank/DDBJ databases">
        <title>The draft genome of Geobacter chapellei DSM 13688.</title>
        <authorList>
            <person name="Xu Z."/>
            <person name="Masuda Y."/>
            <person name="Itoh H."/>
            <person name="Senoo K."/>
        </authorList>
    </citation>
    <scope>NUCLEOTIDE SEQUENCE [LARGE SCALE GENOMIC DNA]</scope>
    <source>
        <strain evidence="16 17">DSM 13688</strain>
    </source>
</reference>
<feature type="binding site" evidence="13">
    <location>
        <position position="83"/>
    </location>
    <ligand>
        <name>Mg(2+)</name>
        <dbReference type="ChEBI" id="CHEBI:18420"/>
    </ligand>
</feature>
<evidence type="ECO:0000256" key="6">
    <source>
        <dbReference type="ARBA" id="ARBA00022840"/>
    </source>
</evidence>
<dbReference type="Pfam" id="PF02581">
    <property type="entry name" value="TMP-TENI"/>
    <property type="match status" value="1"/>
</dbReference>
<dbReference type="HAMAP" id="MF_00097">
    <property type="entry name" value="TMP_synthase"/>
    <property type="match status" value="1"/>
</dbReference>
<feature type="binding site" evidence="13">
    <location>
        <begin position="147"/>
        <end position="149"/>
    </location>
    <ligand>
        <name>2-[(2R,5Z)-2-carboxy-4-methylthiazol-5(2H)-ylidene]ethyl phosphate</name>
        <dbReference type="ChEBI" id="CHEBI:62899"/>
    </ligand>
</feature>
<keyword evidence="17" id="KW-1185">Reference proteome</keyword>
<dbReference type="Pfam" id="PF08543">
    <property type="entry name" value="Phos_pyr_kin"/>
    <property type="match status" value="1"/>
</dbReference>
<evidence type="ECO:0000256" key="11">
    <source>
        <dbReference type="ARBA" id="ARBA00047851"/>
    </source>
</evidence>
<dbReference type="InterPro" id="IPR004399">
    <property type="entry name" value="HMP/HMP-P_kinase_dom"/>
</dbReference>
<feature type="binding site" evidence="13">
    <location>
        <position position="82"/>
    </location>
    <ligand>
        <name>4-amino-2-methyl-5-(diphosphooxymethyl)pyrimidine</name>
        <dbReference type="ChEBI" id="CHEBI:57841"/>
    </ligand>
</feature>
<dbReference type="GO" id="GO:0008972">
    <property type="term" value="F:phosphomethylpyrimidine kinase activity"/>
    <property type="evidence" value="ECO:0007669"/>
    <property type="project" value="UniProtKB-EC"/>
</dbReference>
<comment type="cofactor">
    <cofactor evidence="13">
        <name>Mg(2+)</name>
        <dbReference type="ChEBI" id="CHEBI:18420"/>
    </cofactor>
    <text evidence="13">Binds 1 Mg(2+) ion per subunit.</text>
</comment>
<keyword evidence="7 13" id="KW-0460">Magnesium</keyword>
<dbReference type="EC" id="2.5.1.3" evidence="13"/>
<evidence type="ECO:0000313" key="17">
    <source>
        <dbReference type="Proteomes" id="UP000784128"/>
    </source>
</evidence>
<keyword evidence="6" id="KW-0067">ATP-binding</keyword>
<dbReference type="GO" id="GO:0008902">
    <property type="term" value="F:hydroxymethylpyrimidine kinase activity"/>
    <property type="evidence" value="ECO:0007669"/>
    <property type="project" value="UniProtKB-EC"/>
</dbReference>
<evidence type="ECO:0000256" key="8">
    <source>
        <dbReference type="ARBA" id="ARBA00022977"/>
    </source>
</evidence>
<dbReference type="InterPro" id="IPR029056">
    <property type="entry name" value="Ribokinase-like"/>
</dbReference>
<feature type="domain" description="Pyridoxamine kinase/Phosphomethylpyrimidine kinase" evidence="15">
    <location>
        <begin position="235"/>
        <end position="480"/>
    </location>
</feature>
<evidence type="ECO:0000256" key="5">
    <source>
        <dbReference type="ARBA" id="ARBA00022777"/>
    </source>
</evidence>
<gene>
    <name evidence="16" type="primary">thiD</name>
    <name evidence="13" type="synonym">thiE</name>
    <name evidence="16" type="ORF">KJB30_12320</name>
</gene>
<dbReference type="SUPFAM" id="SSF53613">
    <property type="entry name" value="Ribokinase-like"/>
    <property type="match status" value="1"/>
</dbReference>
<comment type="catalytic activity">
    <reaction evidence="10 13">
        <text>4-methyl-5-(2-phosphooxyethyl)-thiazole + 4-amino-2-methyl-5-(diphosphooxymethyl)pyrimidine + H(+) = thiamine phosphate + diphosphate</text>
        <dbReference type="Rhea" id="RHEA:22328"/>
        <dbReference type="ChEBI" id="CHEBI:15378"/>
        <dbReference type="ChEBI" id="CHEBI:33019"/>
        <dbReference type="ChEBI" id="CHEBI:37575"/>
        <dbReference type="ChEBI" id="CHEBI:57841"/>
        <dbReference type="ChEBI" id="CHEBI:58296"/>
        <dbReference type="EC" id="2.5.1.3"/>
    </reaction>
</comment>
<dbReference type="CDD" id="cd01169">
    <property type="entry name" value="HMPP_kinase"/>
    <property type="match status" value="1"/>
</dbReference>
<keyword evidence="5 16" id="KW-0418">Kinase</keyword>
<organism evidence="16 17">
    <name type="scientific">Pelotalea chapellei</name>
    <dbReference type="NCBI Taxonomy" id="44671"/>
    <lineage>
        <taxon>Bacteria</taxon>
        <taxon>Pseudomonadati</taxon>
        <taxon>Thermodesulfobacteriota</taxon>
        <taxon>Desulfuromonadia</taxon>
        <taxon>Geobacterales</taxon>
        <taxon>Geobacteraceae</taxon>
        <taxon>Pelotalea</taxon>
    </lineage>
</organism>
<name>A0ABS5UAA7_9BACT</name>
<evidence type="ECO:0000256" key="3">
    <source>
        <dbReference type="ARBA" id="ARBA00022723"/>
    </source>
</evidence>
<dbReference type="CDD" id="cd00564">
    <property type="entry name" value="TMP_TenI"/>
    <property type="match status" value="1"/>
</dbReference>
<comment type="similarity">
    <text evidence="13">Belongs to the thiamine-phosphate synthase family.</text>
</comment>
<dbReference type="Proteomes" id="UP000784128">
    <property type="component" value="Unassembled WGS sequence"/>
</dbReference>
<evidence type="ECO:0000256" key="10">
    <source>
        <dbReference type="ARBA" id="ARBA00047334"/>
    </source>
</evidence>
<feature type="binding site" evidence="13">
    <location>
        <begin position="50"/>
        <end position="54"/>
    </location>
    <ligand>
        <name>4-amino-2-methyl-5-(diphosphooxymethyl)pyrimidine</name>
        <dbReference type="ChEBI" id="CHEBI:57841"/>
    </ligand>
</feature>
<dbReference type="InterPro" id="IPR013785">
    <property type="entry name" value="Aldolase_TIM"/>
</dbReference>
<dbReference type="PANTHER" id="PTHR20858:SF17">
    <property type="entry name" value="HYDROXYMETHYLPYRIMIDINE_PHOSPHOMETHYLPYRIMIDINE KINASE THI20-RELATED"/>
    <property type="match status" value="1"/>
</dbReference>
<keyword evidence="9" id="KW-0511">Multifunctional enzyme</keyword>
<evidence type="ECO:0000313" key="16">
    <source>
        <dbReference type="EMBL" id="MBT1072576.1"/>
    </source>
</evidence>
<dbReference type="NCBIfam" id="TIGR00693">
    <property type="entry name" value="thiE"/>
    <property type="match status" value="1"/>
</dbReference>
<feature type="binding site" evidence="13">
    <location>
        <position position="177"/>
    </location>
    <ligand>
        <name>2-[(2R,5Z)-2-carboxy-4-methylthiazol-5(2H)-ylidene]ethyl phosphate</name>
        <dbReference type="ChEBI" id="CHEBI:62899"/>
    </ligand>
</feature>
<evidence type="ECO:0000259" key="14">
    <source>
        <dbReference type="Pfam" id="PF02581"/>
    </source>
</evidence>
<dbReference type="Gene3D" id="3.20.20.70">
    <property type="entry name" value="Aldolase class I"/>
    <property type="match status" value="1"/>
</dbReference>
<comment type="caution">
    <text evidence="16">The sequence shown here is derived from an EMBL/GenBank/DDBJ whole genome shotgun (WGS) entry which is preliminary data.</text>
</comment>
<comment type="function">
    <text evidence="13">Condenses 4-methyl-5-(beta-hydroxyethyl)thiazole monophosphate (THZ-P) and 2-methyl-4-amino-5-hydroxymethyl pyrimidine pyrophosphate (HMP-PP) to form thiamine monophosphate (TMP).</text>
</comment>
<evidence type="ECO:0000256" key="2">
    <source>
        <dbReference type="ARBA" id="ARBA00022679"/>
    </source>
</evidence>
<evidence type="ECO:0000256" key="4">
    <source>
        <dbReference type="ARBA" id="ARBA00022741"/>
    </source>
</evidence>
<keyword evidence="2 13" id="KW-0808">Transferase</keyword>
<dbReference type="SUPFAM" id="SSF51391">
    <property type="entry name" value="Thiamin phosphate synthase"/>
    <property type="match status" value="1"/>
</dbReference>
<dbReference type="InterPro" id="IPR013749">
    <property type="entry name" value="PM/HMP-P_kinase-1"/>
</dbReference>
<keyword evidence="4" id="KW-0547">Nucleotide-binding</keyword>
<dbReference type="EMBL" id="JAHDYS010000011">
    <property type="protein sequence ID" value="MBT1072576.1"/>
    <property type="molecule type" value="Genomic_DNA"/>
</dbReference>
<dbReference type="RefSeq" id="WP_214299714.1">
    <property type="nucleotide sequence ID" value="NZ_JAHDYS010000011.1"/>
</dbReference>
<evidence type="ECO:0000259" key="15">
    <source>
        <dbReference type="Pfam" id="PF08543"/>
    </source>
</evidence>
<dbReference type="PANTHER" id="PTHR20858">
    <property type="entry name" value="PHOSPHOMETHYLPYRIMIDINE KINASE"/>
    <property type="match status" value="1"/>
</dbReference>
<feature type="binding site" evidence="13">
    <location>
        <position position="102"/>
    </location>
    <ligand>
        <name>Mg(2+)</name>
        <dbReference type="ChEBI" id="CHEBI:18420"/>
    </ligand>
</feature>
<comment type="catalytic activity">
    <reaction evidence="12 13">
        <text>2-[(2R,5Z)-2-carboxy-4-methylthiazol-5(2H)-ylidene]ethyl phosphate + 4-amino-2-methyl-5-(diphosphooxymethyl)pyrimidine + 2 H(+) = thiamine phosphate + CO2 + diphosphate</text>
        <dbReference type="Rhea" id="RHEA:47844"/>
        <dbReference type="ChEBI" id="CHEBI:15378"/>
        <dbReference type="ChEBI" id="CHEBI:16526"/>
        <dbReference type="ChEBI" id="CHEBI:33019"/>
        <dbReference type="ChEBI" id="CHEBI:37575"/>
        <dbReference type="ChEBI" id="CHEBI:57841"/>
        <dbReference type="ChEBI" id="CHEBI:62899"/>
        <dbReference type="EC" id="2.5.1.3"/>
    </reaction>
</comment>
<feature type="binding site" evidence="13">
    <location>
        <begin position="197"/>
        <end position="198"/>
    </location>
    <ligand>
        <name>2-[(2R,5Z)-2-carboxy-4-methylthiazol-5(2H)-ylidene]ethyl phosphate</name>
        <dbReference type="ChEBI" id="CHEBI:62899"/>
    </ligand>
</feature>
<dbReference type="InterPro" id="IPR036206">
    <property type="entry name" value="ThiamineP_synth_sf"/>
</dbReference>
<dbReference type="Gene3D" id="3.40.1190.20">
    <property type="match status" value="1"/>
</dbReference>
<protein>
    <recommendedName>
        <fullName evidence="13">Thiamine-phosphate synthase</fullName>
        <shortName evidence="13">TP synthase</shortName>
        <shortName evidence="13">TPS</shortName>
        <ecNumber evidence="13">2.5.1.3</ecNumber>
    </recommendedName>
    <alternativeName>
        <fullName evidence="13">Thiamine-phosphate pyrophosphorylase</fullName>
        <shortName evidence="13">TMP pyrophosphorylase</shortName>
        <shortName evidence="13">TMP-PPase</shortName>
    </alternativeName>
</protein>
<evidence type="ECO:0000256" key="13">
    <source>
        <dbReference type="HAMAP-Rule" id="MF_00097"/>
    </source>
</evidence>
<feature type="binding site" evidence="13">
    <location>
        <position position="121"/>
    </location>
    <ligand>
        <name>4-amino-2-methyl-5-(diphosphooxymethyl)pyrimidine</name>
        <dbReference type="ChEBI" id="CHEBI:57841"/>
    </ligand>
</feature>
<dbReference type="InterPro" id="IPR034291">
    <property type="entry name" value="TMP_synthase"/>
</dbReference>
<dbReference type="InterPro" id="IPR022998">
    <property type="entry name" value="ThiamineP_synth_TenI"/>
</dbReference>
<comment type="pathway">
    <text evidence="1 13">Cofactor biosynthesis; thiamine diphosphate biosynthesis; thiamine phosphate from 4-amino-2-methyl-5-diphosphomethylpyrimidine and 4-methyl-5-(2-phosphoethyl)-thiazole: step 1/1.</text>
</comment>
<feature type="domain" description="Thiamine phosphate synthase/TenI" evidence="14">
    <location>
        <begin position="24"/>
        <end position="200"/>
    </location>
</feature>
<keyword evidence="8 13" id="KW-0784">Thiamine biosynthesis</keyword>
<sequence length="494" mass="52515">MSNNGRHFRLVVNKTTEPFSIAGVYLITDQNEDLVERVRLALRGGVTALQYRAKDKKHEECLTEARVLQQLCREFGTTFIVNDSVSLARELDADGVHLGQDDGSVSYAREQLGDAKIIGKSTHDLNEALQAEKEGADYIGFGAMYPTESKLVTHIPGTQGLAQIRSEVNIPVVGIGGITVGNACRVIDAGADAVAVISSVLSHPRPDMAASTLRLLFNRQRPFPRGSVLTVAGSDSGGGAGIQADLKTITLLGSYGASVLTALTAQNTRGVASIHGLPPSFVTDQLGTVLSDIPIDIIKTGMLHTPAIISAVAEYLLELDELIPLVIDPVMVAKGGAALMDRDAISVFCTQLLPQAYLLTPNIPEAEKLTGLQIHDESDMEQAARKLQSMGAANVLLKGGHLTGPLSTDLLFDGCECHLFPTERIFTSNTHGTGCSYASAIATFLAQGKPLVTAIEQAKGFITTAIRLSRSLGKGHSPINHYLGAVSLFKNGKE</sequence>
<dbReference type="NCBIfam" id="TIGR00097">
    <property type="entry name" value="HMP-P_kinase"/>
    <property type="match status" value="1"/>
</dbReference>
<evidence type="ECO:0000256" key="9">
    <source>
        <dbReference type="ARBA" id="ARBA00023268"/>
    </source>
</evidence>
<evidence type="ECO:0000256" key="12">
    <source>
        <dbReference type="ARBA" id="ARBA00047883"/>
    </source>
</evidence>
<accession>A0ABS5UAA7</accession>
<comment type="catalytic activity">
    <reaction evidence="11 13">
        <text>2-(2-carboxy-4-methylthiazol-5-yl)ethyl phosphate + 4-amino-2-methyl-5-(diphosphooxymethyl)pyrimidine + 2 H(+) = thiamine phosphate + CO2 + diphosphate</text>
        <dbReference type="Rhea" id="RHEA:47848"/>
        <dbReference type="ChEBI" id="CHEBI:15378"/>
        <dbReference type="ChEBI" id="CHEBI:16526"/>
        <dbReference type="ChEBI" id="CHEBI:33019"/>
        <dbReference type="ChEBI" id="CHEBI:37575"/>
        <dbReference type="ChEBI" id="CHEBI:57841"/>
        <dbReference type="ChEBI" id="CHEBI:62890"/>
        <dbReference type="EC" id="2.5.1.3"/>
    </reaction>
</comment>
<proteinExistence type="inferred from homology"/>